<feature type="chain" id="PRO_5044791355" description="Sulfatase N-terminal domain-containing protein" evidence="7">
    <location>
        <begin position="23"/>
        <end position="373"/>
    </location>
</feature>
<dbReference type="PANTHER" id="PTHR10342:SF273">
    <property type="entry name" value="RE14504P"/>
    <property type="match status" value="1"/>
</dbReference>
<dbReference type="AlphaFoldDB" id="A0ABD0KHE6"/>
<dbReference type="Gene3D" id="3.40.720.10">
    <property type="entry name" value="Alkaline Phosphatase, subunit A"/>
    <property type="match status" value="2"/>
</dbReference>
<dbReference type="InterPro" id="IPR017850">
    <property type="entry name" value="Alkaline_phosphatase_core_sf"/>
</dbReference>
<evidence type="ECO:0000256" key="6">
    <source>
        <dbReference type="ARBA" id="ARBA00023180"/>
    </source>
</evidence>
<name>A0ABD0KHE6_9CAEN</name>
<sequence length="373" mass="41528">MQHVLLVLAVTIGLAALPSCLGIPPHVIFIVADDLGWNDVGWHNPAMLTPNLDKYAAQGVILNSSYVQPVCTPSRNCFMTGLFPYHTGLQKVGYKTHIVGKWHLGFCNWKYTPMFRGFDTFFGYYNGAEDYYTHIRDNGFDFRFNDTVYHGGDNVYSAVPKRFEDLYSHIQTKDRRIYCGMVSALDEAFGNVTQALEDSGIADNMLLIFTTDNGGPTYSGANNLPLRGAKTTTWEGGTKGAAFVYSKNLFKRTAYTSTELIHAVDWFPTILEAAGAEPESGIDGVSQLATITSGSISKRTEFVYNIDDVTNMSAIRYGDYKLIKGGAGVFNGWYPLPKLHASHLYNVSAEDKVWKKLPEYMLFNIKGMTEELV</sequence>
<comment type="caution">
    <text evidence="9">The sequence shown here is derived from an EMBL/GenBank/DDBJ whole genome shotgun (WGS) entry which is preliminary data.</text>
</comment>
<evidence type="ECO:0000259" key="8">
    <source>
        <dbReference type="Pfam" id="PF00884"/>
    </source>
</evidence>
<accession>A0ABD0KHE6</accession>
<feature type="domain" description="Sulfatase N-terminal" evidence="8">
    <location>
        <begin position="158"/>
        <end position="276"/>
    </location>
</feature>
<organism evidence="9 10">
    <name type="scientific">Batillaria attramentaria</name>
    <dbReference type="NCBI Taxonomy" id="370345"/>
    <lineage>
        <taxon>Eukaryota</taxon>
        <taxon>Metazoa</taxon>
        <taxon>Spiralia</taxon>
        <taxon>Lophotrochozoa</taxon>
        <taxon>Mollusca</taxon>
        <taxon>Gastropoda</taxon>
        <taxon>Caenogastropoda</taxon>
        <taxon>Sorbeoconcha</taxon>
        <taxon>Cerithioidea</taxon>
        <taxon>Batillariidae</taxon>
        <taxon>Batillaria</taxon>
    </lineage>
</organism>
<gene>
    <name evidence="9" type="ORF">BaRGS_00022054</name>
</gene>
<dbReference type="InterPro" id="IPR000917">
    <property type="entry name" value="Sulfatase_N"/>
</dbReference>
<feature type="domain" description="Sulfatase N-terminal" evidence="8">
    <location>
        <begin position="25"/>
        <end position="137"/>
    </location>
</feature>
<reference evidence="9 10" key="1">
    <citation type="journal article" date="2023" name="Sci. Data">
        <title>Genome assembly of the Korean intertidal mud-creeper Batillaria attramentaria.</title>
        <authorList>
            <person name="Patra A.K."/>
            <person name="Ho P.T."/>
            <person name="Jun S."/>
            <person name="Lee S.J."/>
            <person name="Kim Y."/>
            <person name="Won Y.J."/>
        </authorList>
    </citation>
    <scope>NUCLEOTIDE SEQUENCE [LARGE SCALE GENOMIC DNA]</scope>
    <source>
        <strain evidence="9">Wonlab-2016</strain>
    </source>
</reference>
<evidence type="ECO:0000313" key="10">
    <source>
        <dbReference type="Proteomes" id="UP001519460"/>
    </source>
</evidence>
<dbReference type="PROSITE" id="PS00523">
    <property type="entry name" value="SULFATASE_1"/>
    <property type="match status" value="1"/>
</dbReference>
<keyword evidence="3" id="KW-0479">Metal-binding</keyword>
<keyword evidence="10" id="KW-1185">Reference proteome</keyword>
<proteinExistence type="inferred from homology"/>
<dbReference type="PANTHER" id="PTHR10342">
    <property type="entry name" value="ARYLSULFATASE"/>
    <property type="match status" value="1"/>
</dbReference>
<dbReference type="Proteomes" id="UP001519460">
    <property type="component" value="Unassembled WGS sequence"/>
</dbReference>
<comment type="cofactor">
    <cofactor evidence="1">
        <name>Ca(2+)</name>
        <dbReference type="ChEBI" id="CHEBI:29108"/>
    </cofactor>
</comment>
<evidence type="ECO:0000256" key="5">
    <source>
        <dbReference type="ARBA" id="ARBA00022837"/>
    </source>
</evidence>
<dbReference type="InterPro" id="IPR047115">
    <property type="entry name" value="ARSB"/>
</dbReference>
<keyword evidence="7" id="KW-0732">Signal</keyword>
<evidence type="ECO:0000256" key="1">
    <source>
        <dbReference type="ARBA" id="ARBA00001913"/>
    </source>
</evidence>
<keyword evidence="6" id="KW-0325">Glycoprotein</keyword>
<dbReference type="CDD" id="cd16029">
    <property type="entry name" value="4-S"/>
    <property type="match status" value="1"/>
</dbReference>
<evidence type="ECO:0000313" key="9">
    <source>
        <dbReference type="EMBL" id="KAK7486653.1"/>
    </source>
</evidence>
<dbReference type="InterPro" id="IPR024607">
    <property type="entry name" value="Sulfatase_CS"/>
</dbReference>
<dbReference type="EMBL" id="JACVVK020000175">
    <property type="protein sequence ID" value="KAK7486653.1"/>
    <property type="molecule type" value="Genomic_DNA"/>
</dbReference>
<evidence type="ECO:0000256" key="4">
    <source>
        <dbReference type="ARBA" id="ARBA00022801"/>
    </source>
</evidence>
<evidence type="ECO:0000256" key="7">
    <source>
        <dbReference type="SAM" id="SignalP"/>
    </source>
</evidence>
<evidence type="ECO:0000256" key="2">
    <source>
        <dbReference type="ARBA" id="ARBA00008779"/>
    </source>
</evidence>
<dbReference type="Pfam" id="PF00884">
    <property type="entry name" value="Sulfatase"/>
    <property type="match status" value="2"/>
</dbReference>
<protein>
    <recommendedName>
        <fullName evidence="8">Sulfatase N-terminal domain-containing protein</fullName>
    </recommendedName>
</protein>
<keyword evidence="5" id="KW-0106">Calcium</keyword>
<feature type="signal peptide" evidence="7">
    <location>
        <begin position="1"/>
        <end position="22"/>
    </location>
</feature>
<dbReference type="SUPFAM" id="SSF53649">
    <property type="entry name" value="Alkaline phosphatase-like"/>
    <property type="match status" value="1"/>
</dbReference>
<keyword evidence="4" id="KW-0378">Hydrolase</keyword>
<evidence type="ECO:0000256" key="3">
    <source>
        <dbReference type="ARBA" id="ARBA00022723"/>
    </source>
</evidence>
<dbReference type="GO" id="GO:0008484">
    <property type="term" value="F:sulfuric ester hydrolase activity"/>
    <property type="evidence" value="ECO:0007669"/>
    <property type="project" value="UniProtKB-ARBA"/>
</dbReference>
<dbReference type="GO" id="GO:0046872">
    <property type="term" value="F:metal ion binding"/>
    <property type="evidence" value="ECO:0007669"/>
    <property type="project" value="UniProtKB-KW"/>
</dbReference>
<comment type="similarity">
    <text evidence="2">Belongs to the sulfatase family.</text>
</comment>
<dbReference type="PROSITE" id="PS00149">
    <property type="entry name" value="SULFATASE_2"/>
    <property type="match status" value="1"/>
</dbReference>